<dbReference type="PANTHER" id="PTHR43130:SF2">
    <property type="entry name" value="DJ-1_PFPI DOMAIN-CONTAINING PROTEIN"/>
    <property type="match status" value="1"/>
</dbReference>
<dbReference type="PANTHER" id="PTHR43130">
    <property type="entry name" value="ARAC-FAMILY TRANSCRIPTIONAL REGULATOR"/>
    <property type="match status" value="1"/>
</dbReference>
<dbReference type="OrthoDB" id="9793422at2"/>
<name>R0ED68_CAUVI</name>
<dbReference type="Proteomes" id="UP000013063">
    <property type="component" value="Unassembled WGS sequence"/>
</dbReference>
<dbReference type="AlphaFoldDB" id="R0ED68"/>
<organism evidence="2 3">
    <name type="scientific">Caulobacter vibrioides OR37</name>
    <dbReference type="NCBI Taxonomy" id="1292034"/>
    <lineage>
        <taxon>Bacteria</taxon>
        <taxon>Pseudomonadati</taxon>
        <taxon>Pseudomonadota</taxon>
        <taxon>Alphaproteobacteria</taxon>
        <taxon>Caulobacterales</taxon>
        <taxon>Caulobacteraceae</taxon>
        <taxon>Caulobacter</taxon>
    </lineage>
</organism>
<dbReference type="STRING" id="1292034.OR37_00698"/>
<dbReference type="InterPro" id="IPR052158">
    <property type="entry name" value="INH-QAR"/>
</dbReference>
<proteinExistence type="predicted"/>
<feature type="domain" description="DJ-1/PfpI" evidence="1">
    <location>
        <begin position="26"/>
        <end position="158"/>
    </location>
</feature>
<keyword evidence="3" id="KW-1185">Reference proteome</keyword>
<comment type="caution">
    <text evidence="2">The sequence shown here is derived from an EMBL/GenBank/DDBJ whole genome shotgun (WGS) entry which is preliminary data.</text>
</comment>
<dbReference type="EMBL" id="APMP01000002">
    <property type="protein sequence ID" value="ENZ83398.1"/>
    <property type="molecule type" value="Genomic_DNA"/>
</dbReference>
<dbReference type="InterPro" id="IPR002818">
    <property type="entry name" value="DJ-1/PfpI"/>
</dbReference>
<dbReference type="RefSeq" id="WP_004615814.1">
    <property type="nucleotide sequence ID" value="NZ_APMP01000002.1"/>
</dbReference>
<evidence type="ECO:0000313" key="3">
    <source>
        <dbReference type="Proteomes" id="UP000013063"/>
    </source>
</evidence>
<reference evidence="2 3" key="1">
    <citation type="journal article" date="2013" name="Genome Announc.">
        <title>Draft Genome Sequence for Caulobacter sp. Strain OR37, a Bacterium Tolerant to Heavy Metals.</title>
        <authorList>
            <person name="Utturkar S.M."/>
            <person name="Bollmann A."/>
            <person name="Brzoska R.M."/>
            <person name="Klingeman D.M."/>
            <person name="Epstein S.E."/>
            <person name="Palumbo A.V."/>
            <person name="Brown S.D."/>
        </authorList>
    </citation>
    <scope>NUCLEOTIDE SEQUENCE [LARGE SCALE GENOMIC DNA]</scope>
    <source>
        <strain evidence="2 3">OR37</strain>
    </source>
</reference>
<dbReference type="eggNOG" id="COG4977">
    <property type="taxonomic scope" value="Bacteria"/>
</dbReference>
<dbReference type="Pfam" id="PF01965">
    <property type="entry name" value="DJ-1_PfpI"/>
    <property type="match status" value="1"/>
</dbReference>
<dbReference type="GO" id="GO:0006355">
    <property type="term" value="P:regulation of DNA-templated transcription"/>
    <property type="evidence" value="ECO:0007669"/>
    <property type="project" value="TreeGrafter"/>
</dbReference>
<dbReference type="SUPFAM" id="SSF52317">
    <property type="entry name" value="Class I glutamine amidotransferase-like"/>
    <property type="match status" value="1"/>
</dbReference>
<dbReference type="CDD" id="cd03139">
    <property type="entry name" value="GATase1_PfpI_2"/>
    <property type="match status" value="1"/>
</dbReference>
<dbReference type="InterPro" id="IPR029062">
    <property type="entry name" value="Class_I_gatase-like"/>
</dbReference>
<protein>
    <recommendedName>
        <fullName evidence="1">DJ-1/PfpI domain-containing protein</fullName>
    </recommendedName>
</protein>
<evidence type="ECO:0000259" key="1">
    <source>
        <dbReference type="Pfam" id="PF01965"/>
    </source>
</evidence>
<evidence type="ECO:0000313" key="2">
    <source>
        <dbReference type="EMBL" id="ENZ83398.1"/>
    </source>
</evidence>
<dbReference type="PATRIC" id="fig|1292034.3.peg.696"/>
<dbReference type="Gene3D" id="3.40.50.880">
    <property type="match status" value="1"/>
</dbReference>
<sequence length="269" mass="28047">MSASPVSGASTSGAGKPAPAKPFTVGIVVYPGADLLDIAGPHEVFAFFDGAVIGRSIQVATVGQTKAPTRTAGVLKIVPQYDFTDCPPIDLLFVPGGGDGLQDAIGDQALLDFLVTRAAHASYVTSVCTGGLILASAGLLDGYLATTHWAFVEGLSRFPKVTIANGCPRWIKDRDRITGGGISSTIDESLFMVRTIVADLLTGPDAGAKADLAAQQVQLSLQYHPDPMFQGGDPCSVDYSVYGPVNASMADFRRLVDAAIEARLHPNGR</sequence>
<gene>
    <name evidence="2" type="ORF">OR37_00698</name>
</gene>
<accession>R0ED68</accession>